<feature type="region of interest" description="Disordered" evidence="1">
    <location>
        <begin position="73"/>
        <end position="112"/>
    </location>
</feature>
<accession>A0AAD7R785</accession>
<reference evidence="2" key="1">
    <citation type="journal article" date="2023" name="Science">
        <title>Genome structures resolve the early diversification of teleost fishes.</title>
        <authorList>
            <person name="Parey E."/>
            <person name="Louis A."/>
            <person name="Montfort J."/>
            <person name="Bouchez O."/>
            <person name="Roques C."/>
            <person name="Iampietro C."/>
            <person name="Lluch J."/>
            <person name="Castinel A."/>
            <person name="Donnadieu C."/>
            <person name="Desvignes T."/>
            <person name="Floi Bucao C."/>
            <person name="Jouanno E."/>
            <person name="Wen M."/>
            <person name="Mejri S."/>
            <person name="Dirks R."/>
            <person name="Jansen H."/>
            <person name="Henkel C."/>
            <person name="Chen W.J."/>
            <person name="Zahm M."/>
            <person name="Cabau C."/>
            <person name="Klopp C."/>
            <person name="Thompson A.W."/>
            <person name="Robinson-Rechavi M."/>
            <person name="Braasch I."/>
            <person name="Lecointre G."/>
            <person name="Bobe J."/>
            <person name="Postlethwait J.H."/>
            <person name="Berthelot C."/>
            <person name="Roest Crollius H."/>
            <person name="Guiguen Y."/>
        </authorList>
    </citation>
    <scope>NUCLEOTIDE SEQUENCE</scope>
    <source>
        <strain evidence="2">NC1722</strain>
    </source>
</reference>
<name>A0AAD7R785_9TELE</name>
<protein>
    <submittedName>
        <fullName evidence="2">Uncharacterized protein</fullName>
    </submittedName>
</protein>
<dbReference type="Proteomes" id="UP001221898">
    <property type="component" value="Unassembled WGS sequence"/>
</dbReference>
<gene>
    <name evidence="2" type="ORF">AAFF_G00317000</name>
</gene>
<proteinExistence type="predicted"/>
<evidence type="ECO:0000256" key="1">
    <source>
        <dbReference type="SAM" id="MobiDB-lite"/>
    </source>
</evidence>
<dbReference type="AlphaFoldDB" id="A0AAD7R785"/>
<keyword evidence="3" id="KW-1185">Reference proteome</keyword>
<feature type="compositionally biased region" description="Basic and acidic residues" evidence="1">
    <location>
        <begin position="220"/>
        <end position="232"/>
    </location>
</feature>
<evidence type="ECO:0000313" key="2">
    <source>
        <dbReference type="EMBL" id="KAJ8367518.1"/>
    </source>
</evidence>
<feature type="region of interest" description="Disordered" evidence="1">
    <location>
        <begin position="200"/>
        <end position="243"/>
    </location>
</feature>
<evidence type="ECO:0000313" key="3">
    <source>
        <dbReference type="Proteomes" id="UP001221898"/>
    </source>
</evidence>
<sequence length="243" mass="26394">MQTVGLIHTLEQCLNSMQTVGLIHTLEQCLNNMQTLTEFHYINKTVKYTSANNGQQLNTIEEAENSVYEPCFRSPASERGHKEAACDRTRRRAGLKHNGNNASGTDGRPLAPLRPECAGGAVGDTEPSLCEAPRYLYEGRHGAPSGSYSEVITPTKPISFLMTCPAPGHPPPAFTDTLFVPPRGPRVTGRVGISRQLCHHRSRYTGMHERDTELGTGQGEGRDEPAGDERGADGASSFSDSPF</sequence>
<dbReference type="EMBL" id="JAINUG010000470">
    <property type="protein sequence ID" value="KAJ8367518.1"/>
    <property type="molecule type" value="Genomic_DNA"/>
</dbReference>
<organism evidence="2 3">
    <name type="scientific">Aldrovandia affinis</name>
    <dbReference type="NCBI Taxonomy" id="143900"/>
    <lineage>
        <taxon>Eukaryota</taxon>
        <taxon>Metazoa</taxon>
        <taxon>Chordata</taxon>
        <taxon>Craniata</taxon>
        <taxon>Vertebrata</taxon>
        <taxon>Euteleostomi</taxon>
        <taxon>Actinopterygii</taxon>
        <taxon>Neopterygii</taxon>
        <taxon>Teleostei</taxon>
        <taxon>Notacanthiformes</taxon>
        <taxon>Halosauridae</taxon>
        <taxon>Aldrovandia</taxon>
    </lineage>
</organism>
<feature type="compositionally biased region" description="Basic and acidic residues" evidence="1">
    <location>
        <begin position="76"/>
        <end position="88"/>
    </location>
</feature>
<comment type="caution">
    <text evidence="2">The sequence shown here is derived from an EMBL/GenBank/DDBJ whole genome shotgun (WGS) entry which is preliminary data.</text>
</comment>